<name>A0A0C3BBE4_PILCF</name>
<organism evidence="1 2">
    <name type="scientific">Piloderma croceum (strain F 1598)</name>
    <dbReference type="NCBI Taxonomy" id="765440"/>
    <lineage>
        <taxon>Eukaryota</taxon>
        <taxon>Fungi</taxon>
        <taxon>Dikarya</taxon>
        <taxon>Basidiomycota</taxon>
        <taxon>Agaricomycotina</taxon>
        <taxon>Agaricomycetes</taxon>
        <taxon>Agaricomycetidae</taxon>
        <taxon>Atheliales</taxon>
        <taxon>Atheliaceae</taxon>
        <taxon>Piloderma</taxon>
    </lineage>
</organism>
<sequence>MSSALFPVEICLMIIGEVFHSQQVFYPIRNHVDRPLHQARRTERLAWFRSIGGVCRAWLGPARTVFWEKVNLFTVPELVDFARAIDNDSAKPACIRRLYFRFPDTRHTRHSPSNSINMRDEAQRCFPVALLCLPTHLDVLHVDCPWNLYVHNETLYHCLKDANRDPA</sequence>
<accession>A0A0C3BBE4</accession>
<dbReference type="Proteomes" id="UP000054166">
    <property type="component" value="Unassembled WGS sequence"/>
</dbReference>
<dbReference type="EMBL" id="KN833058">
    <property type="protein sequence ID" value="KIM74632.1"/>
    <property type="molecule type" value="Genomic_DNA"/>
</dbReference>
<proteinExistence type="predicted"/>
<reference evidence="1 2" key="1">
    <citation type="submission" date="2014-04" db="EMBL/GenBank/DDBJ databases">
        <authorList>
            <consortium name="DOE Joint Genome Institute"/>
            <person name="Kuo A."/>
            <person name="Tarkka M."/>
            <person name="Buscot F."/>
            <person name="Kohler A."/>
            <person name="Nagy L.G."/>
            <person name="Floudas D."/>
            <person name="Copeland A."/>
            <person name="Barry K.W."/>
            <person name="Cichocki N."/>
            <person name="Veneault-Fourrey C."/>
            <person name="LaButti K."/>
            <person name="Lindquist E.A."/>
            <person name="Lipzen A."/>
            <person name="Lundell T."/>
            <person name="Morin E."/>
            <person name="Murat C."/>
            <person name="Sun H."/>
            <person name="Tunlid A."/>
            <person name="Henrissat B."/>
            <person name="Grigoriev I.V."/>
            <person name="Hibbett D.S."/>
            <person name="Martin F."/>
            <person name="Nordberg H.P."/>
            <person name="Cantor M.N."/>
            <person name="Hua S.X."/>
        </authorList>
    </citation>
    <scope>NUCLEOTIDE SEQUENCE [LARGE SCALE GENOMIC DNA]</scope>
    <source>
        <strain evidence="1 2">F 1598</strain>
    </source>
</reference>
<protein>
    <submittedName>
        <fullName evidence="1">Uncharacterized protein</fullName>
    </submittedName>
</protein>
<evidence type="ECO:0000313" key="2">
    <source>
        <dbReference type="Proteomes" id="UP000054166"/>
    </source>
</evidence>
<gene>
    <name evidence="1" type="ORF">PILCRDRAFT_700495</name>
</gene>
<dbReference type="InParanoid" id="A0A0C3BBE4"/>
<dbReference type="HOGENOM" id="CLU_1595179_0_0_1"/>
<evidence type="ECO:0000313" key="1">
    <source>
        <dbReference type="EMBL" id="KIM74632.1"/>
    </source>
</evidence>
<dbReference type="AlphaFoldDB" id="A0A0C3BBE4"/>
<reference evidence="2" key="2">
    <citation type="submission" date="2015-01" db="EMBL/GenBank/DDBJ databases">
        <title>Evolutionary Origins and Diversification of the Mycorrhizal Mutualists.</title>
        <authorList>
            <consortium name="DOE Joint Genome Institute"/>
            <consortium name="Mycorrhizal Genomics Consortium"/>
            <person name="Kohler A."/>
            <person name="Kuo A."/>
            <person name="Nagy L.G."/>
            <person name="Floudas D."/>
            <person name="Copeland A."/>
            <person name="Barry K.W."/>
            <person name="Cichocki N."/>
            <person name="Veneault-Fourrey C."/>
            <person name="LaButti K."/>
            <person name="Lindquist E.A."/>
            <person name="Lipzen A."/>
            <person name="Lundell T."/>
            <person name="Morin E."/>
            <person name="Murat C."/>
            <person name="Riley R."/>
            <person name="Ohm R."/>
            <person name="Sun H."/>
            <person name="Tunlid A."/>
            <person name="Henrissat B."/>
            <person name="Grigoriev I.V."/>
            <person name="Hibbett D.S."/>
            <person name="Martin F."/>
        </authorList>
    </citation>
    <scope>NUCLEOTIDE SEQUENCE [LARGE SCALE GENOMIC DNA]</scope>
    <source>
        <strain evidence="2">F 1598</strain>
    </source>
</reference>
<keyword evidence="2" id="KW-1185">Reference proteome</keyword>